<keyword evidence="4" id="KW-1185">Reference proteome</keyword>
<protein>
    <submittedName>
        <fullName evidence="3">Thrombospondin</fullName>
    </submittedName>
</protein>
<name>A0A7D5M6J0_9ARCH</name>
<reference evidence="3 4" key="1">
    <citation type="submission" date="2018-02" db="EMBL/GenBank/DDBJ databases">
        <title>Complete genome of Nitrosopumilus ureaphilus PS0.</title>
        <authorList>
            <person name="Qin W."/>
            <person name="Zheng Y."/>
            <person name="Stahl D.A."/>
        </authorList>
    </citation>
    <scope>NUCLEOTIDE SEQUENCE [LARGE SCALE GENOMIC DNA]</scope>
    <source>
        <strain evidence="3 4">PS0</strain>
    </source>
</reference>
<dbReference type="InterPro" id="IPR003367">
    <property type="entry name" value="Thrombospondin_3-like_rpt"/>
</dbReference>
<keyword evidence="2" id="KW-0106">Calcium</keyword>
<evidence type="ECO:0000313" key="4">
    <source>
        <dbReference type="Proteomes" id="UP000509478"/>
    </source>
</evidence>
<proteinExistence type="predicted"/>
<dbReference type="KEGG" id="nue:C5F50_08945"/>
<dbReference type="AlphaFoldDB" id="A0A7D5M6J0"/>
<evidence type="ECO:0000256" key="1">
    <source>
        <dbReference type="ARBA" id="ARBA00022729"/>
    </source>
</evidence>
<dbReference type="OrthoDB" id="3044at2157"/>
<organism evidence="3 4">
    <name type="scientific">Nitrosopumilus ureiphilus</name>
    <dbReference type="NCBI Taxonomy" id="1470067"/>
    <lineage>
        <taxon>Archaea</taxon>
        <taxon>Nitrososphaerota</taxon>
        <taxon>Nitrososphaeria</taxon>
        <taxon>Nitrosopumilales</taxon>
        <taxon>Nitrosopumilaceae</taxon>
        <taxon>Nitrosopumilus</taxon>
    </lineage>
</organism>
<gene>
    <name evidence="3" type="ORF">C5F50_08945</name>
</gene>
<dbReference type="Gene3D" id="4.10.1080.10">
    <property type="entry name" value="TSP type-3 repeat"/>
    <property type="match status" value="1"/>
</dbReference>
<evidence type="ECO:0000313" key="3">
    <source>
        <dbReference type="EMBL" id="QLH07191.1"/>
    </source>
</evidence>
<keyword evidence="1" id="KW-0732">Signal</keyword>
<dbReference type="RefSeq" id="WP_179371056.1">
    <property type="nucleotide sequence ID" value="NZ_CP026995.1"/>
</dbReference>
<dbReference type="PANTHER" id="PTHR10199:SF100">
    <property type="entry name" value="THROMBOSPONDIN, ISOFORM A"/>
    <property type="match status" value="1"/>
</dbReference>
<dbReference type="SUPFAM" id="SSF103647">
    <property type="entry name" value="TSP type-3 repeat"/>
    <property type="match status" value="1"/>
</dbReference>
<dbReference type="GO" id="GO:0005509">
    <property type="term" value="F:calcium ion binding"/>
    <property type="evidence" value="ECO:0007669"/>
    <property type="project" value="InterPro"/>
</dbReference>
<dbReference type="GO" id="GO:0007155">
    <property type="term" value="P:cell adhesion"/>
    <property type="evidence" value="ECO:0007669"/>
    <property type="project" value="InterPro"/>
</dbReference>
<dbReference type="GeneID" id="56068225"/>
<evidence type="ECO:0000256" key="2">
    <source>
        <dbReference type="ARBA" id="ARBA00022837"/>
    </source>
</evidence>
<dbReference type="Pfam" id="PF02412">
    <property type="entry name" value="TSP_3"/>
    <property type="match status" value="2"/>
</dbReference>
<accession>A0A7D5M6J0</accession>
<dbReference type="EMBL" id="CP026995">
    <property type="protein sequence ID" value="QLH07191.1"/>
    <property type="molecule type" value="Genomic_DNA"/>
</dbReference>
<sequence length="489" mass="55534">MATYFINKKMRLLLVLLGISLSVSFLTWSEIVSFADSDKDGVMDSIDNCPVNSNLEQTDFDFDKLGDECDTDDDNDGVSDLLDQFDTDPLDWADFDFDGLGSFKDTDDDNDGILDDEDTIPITISEKLTRQYMTEIESCFVDDGTIRLLCYGNFFDSLVDRDANNDDPLELALSLSKIGVIDDCHFISHVIGHAIFDKTSKISQNFDFNGSLCRGGYYHGVMGAFFHNLKDKNEPIPDNLTLICNDLIGTSNYLDCMHGVGHGLVNYYPVDLELAIDQCHQMSYFQYYACASGAMMEYTDNRLTEFGETKENLSNMCLESILNNFDFQMCSRNIGISLAFHNNHDFEKSSKSCQMIENEQSRDLCLVQLKEEISKYNMDKQIVIPEKDQEKFQPQWIKQGDKKWIVDFISLAIISDFEYLEDTKTMTFSFDRPEVIGIYVWDELLSEKFVVTINGIEENVIIQHDGLEPITTIRLSPTTSGTALISPLP</sequence>
<dbReference type="InterPro" id="IPR028974">
    <property type="entry name" value="TSP_type-3_rpt"/>
</dbReference>
<dbReference type="PANTHER" id="PTHR10199">
    <property type="entry name" value="THROMBOSPONDIN"/>
    <property type="match status" value="1"/>
</dbReference>
<dbReference type="Proteomes" id="UP000509478">
    <property type="component" value="Chromosome"/>
</dbReference>